<dbReference type="EMBL" id="FLRD01000106">
    <property type="protein sequence ID" value="SBT37501.1"/>
    <property type="molecule type" value="Genomic_DNA"/>
</dbReference>
<keyword evidence="4" id="KW-1185">Reference proteome</keyword>
<dbReference type="AlphaFoldDB" id="A0A1A8Z2V3"/>
<dbReference type="Proteomes" id="UP000078550">
    <property type="component" value="Unassembled WGS sequence"/>
</dbReference>
<accession>A0A1A8Z2V3</accession>
<sequence length="342" mass="40612">MRNINHHKKSLGESNFSNNRYITFANIQTTYTAHGKKKVKSENSYEVLNNDEKNKNLTSKETSQIVYNKPNNTNCSNVQKKSNVRRNDEYIATKLKTNYPSGNYHKSHGKYEKGKKHLKKGEYFGKCDYLHKREYLIEGEYFNNRQCFDERETSRDNGKEKVQNEITDSDDKLLCNNQSKISECIQLRGKYTRNPHKIVDNKDNPENSLKDIYFDIHSKFGRDLEQIPFNTNEFTNQKSNNTEMKTIINYENFQEEENNDKQLLMDHIKRLEYQNNIFLNNMLNMYYVCMDYIKMQDEKIKKKEEIILCQNKIITKLKNNNNFDDTTGTSNNLDYNNKNDCT</sequence>
<reference evidence="2" key="2">
    <citation type="submission" date="2016-05" db="EMBL/GenBank/DDBJ databases">
        <authorList>
            <person name="Lavstsen T."/>
            <person name="Jespersen J.S."/>
        </authorList>
    </citation>
    <scope>NUCLEOTIDE SEQUENCE [LARGE SCALE GENOMIC DNA]</scope>
</reference>
<name>A0A1A8Z2V3_PLAOA</name>
<dbReference type="Proteomes" id="UP000078555">
    <property type="component" value="Unassembled WGS sequence"/>
</dbReference>
<evidence type="ECO:0000313" key="2">
    <source>
        <dbReference type="EMBL" id="SBT38255.1"/>
    </source>
</evidence>
<gene>
    <name evidence="1" type="ORF">POVWA1_035990</name>
    <name evidence="2" type="ORF">POVWA2_035280</name>
</gene>
<protein>
    <submittedName>
        <fullName evidence="2">Uncharacterized protein</fullName>
    </submittedName>
</protein>
<reference evidence="3 4" key="1">
    <citation type="submission" date="2016-05" db="EMBL/GenBank/DDBJ databases">
        <authorList>
            <person name="Naeem Raeece"/>
        </authorList>
    </citation>
    <scope>NUCLEOTIDE SEQUENCE [LARGE SCALE GENOMIC DNA]</scope>
</reference>
<evidence type="ECO:0000313" key="1">
    <source>
        <dbReference type="EMBL" id="SBT37501.1"/>
    </source>
</evidence>
<evidence type="ECO:0000313" key="4">
    <source>
        <dbReference type="Proteomes" id="UP000078555"/>
    </source>
</evidence>
<proteinExistence type="predicted"/>
<evidence type="ECO:0000313" key="3">
    <source>
        <dbReference type="Proteomes" id="UP000078550"/>
    </source>
</evidence>
<organism evidence="2 3">
    <name type="scientific">Plasmodium ovale wallikeri</name>
    <dbReference type="NCBI Taxonomy" id="864142"/>
    <lineage>
        <taxon>Eukaryota</taxon>
        <taxon>Sar</taxon>
        <taxon>Alveolata</taxon>
        <taxon>Apicomplexa</taxon>
        <taxon>Aconoidasida</taxon>
        <taxon>Haemosporida</taxon>
        <taxon>Plasmodiidae</taxon>
        <taxon>Plasmodium</taxon>
        <taxon>Plasmodium (Plasmodium)</taxon>
    </lineage>
</organism>
<dbReference type="EMBL" id="FLRE01000137">
    <property type="protein sequence ID" value="SBT38255.1"/>
    <property type="molecule type" value="Genomic_DNA"/>
</dbReference>